<feature type="domain" description="Rhodanese" evidence="11">
    <location>
        <begin position="910"/>
        <end position="1032"/>
    </location>
</feature>
<dbReference type="EMBL" id="JAPDMZ010000073">
    <property type="protein sequence ID" value="KAK0551698.1"/>
    <property type="molecule type" value="Genomic_DNA"/>
</dbReference>
<dbReference type="GO" id="GO:0110032">
    <property type="term" value="P:positive regulation of G2/MI transition of meiotic cell cycle"/>
    <property type="evidence" value="ECO:0007669"/>
    <property type="project" value="TreeGrafter"/>
</dbReference>
<feature type="compositionally biased region" description="Low complexity" evidence="10">
    <location>
        <begin position="1130"/>
        <end position="1150"/>
    </location>
</feature>
<comment type="caution">
    <text evidence="12">The sequence shown here is derived from an EMBL/GenBank/DDBJ whole genome shotgun (WGS) entry which is preliminary data.</text>
</comment>
<dbReference type="Proteomes" id="UP001176517">
    <property type="component" value="Unassembled WGS sequence"/>
</dbReference>
<evidence type="ECO:0000313" key="12">
    <source>
        <dbReference type="EMBL" id="KAK0551698.1"/>
    </source>
</evidence>
<feature type="region of interest" description="Disordered" evidence="10">
    <location>
        <begin position="75"/>
        <end position="250"/>
    </location>
</feature>
<sequence>MAGIHARPPPPLLQQSAMLPSTSTSSFDSDLPADFDKSFESSMSLTDSLDDIQQPLFQRSSSTASAHAAAVLGDAKSYRSNSLDQSKQQPVRRNGAAQQPNARPLSGASVMASPNRPLSLGAALGTQLNRDSPNLAAKGMTSRFSPPATIRRENSSMSMSSSSSSPAQQASSPAHRKSSLSQNTNNGTYAPARPQGQLRVSQDNGNPDPTSAMWAMQRSDADSDSDDNDDSPLPSALPTPDNFSNLPESGTFLSPLGRLFGTELSLNDSSNDKNNKIVGADNGSATPRIVGSRAAGGVPAPAQHSKGSLSFFSLNATASLNTGLGINMGPNAFPNSNNNRSSSQESRNAPSALAPAPVLLAGTGAKIRDRAARDESFSSPGYGDSPTREPPMKKRPSIIGLRNGSAPLPGSSAAANFQSSSRGAAGLFAPRPPLQKSATLSAASAAAELHAAARPPAVHFVSLPSRAGKLSAGPSLGNTTSSSGSQPQIRYIRPLAKRSLSVAVGNGASAYAPVQSAFGPLQPIPAAINSAGPFTSTFPENVKAANELPTASGGRIPKSSSGPIPTTLDSPNTSMAAGNSPSPEGQRVMCDGDLSDFFNNPQSPEVSFQMGNAASEGSSDRSKNSQSSAAPLAARDDFSDISGASILAGPARVDQSQGGRLRMNQERRMPSLTAAIADRSLTESDRSSSPMSSPLQSRQAGSLMSVITKAPKLLFTAPARKVDVPDTVGPDTSDSFGPGPSPCPVPARPGLFRQGSEDDSSPFVLGRRHSRGRSSSVVDTHDDICVDPSPLRRTTIPEDHEGDISMHVASSSDRSVGPSTAGLRNVLSKGPSQLRPPTGPASNSNQHQTASHNPSSPGPSANCSDIASPSAIGDAVERYILPSEVGVTDRLMRLKPETMIQLLNGGFDDVVSGYTIIDCRYSYEYLGGHIPGAVNLRTLDEIKDYLLTPRSGLNTGSDTLPPRTTTGRNAAHKHVLIFHCEFSLKRAPKMAAALRDLDRSLAQDWPRCHYPELYILQGGYAGFYKFYPAACQPRAYVCELDPGFEGQWKAEQRVFKREFMRHKSMPVPRRLQRTKSDSAASMMLAAKPMLGEKRDAEGVGETPSRPPLARAGASSMAILTTDHSNGSIQSMGSSGMMGPPAGRSAASISSASCGLRTQQAVRFGTRQPGMGARAATASYVPMLGFGGSAMIREASGEDTDSFSR</sequence>
<feature type="compositionally biased region" description="Polar residues" evidence="10">
    <location>
        <begin position="179"/>
        <end position="188"/>
    </location>
</feature>
<name>A0AAN6GQL0_9BASI</name>
<dbReference type="InterPro" id="IPR036873">
    <property type="entry name" value="Rhodanese-like_dom_sf"/>
</dbReference>
<dbReference type="CDD" id="cd01530">
    <property type="entry name" value="Cdc25"/>
    <property type="match status" value="1"/>
</dbReference>
<comment type="catalytic activity">
    <reaction evidence="8">
        <text>O-phospho-L-tyrosyl-[protein] + H2O = L-tyrosyl-[protein] + phosphate</text>
        <dbReference type="Rhea" id="RHEA:10684"/>
        <dbReference type="Rhea" id="RHEA-COMP:10136"/>
        <dbReference type="Rhea" id="RHEA-COMP:20101"/>
        <dbReference type="ChEBI" id="CHEBI:15377"/>
        <dbReference type="ChEBI" id="CHEBI:43474"/>
        <dbReference type="ChEBI" id="CHEBI:46858"/>
        <dbReference type="ChEBI" id="CHEBI:61978"/>
        <dbReference type="EC" id="3.1.3.48"/>
    </reaction>
</comment>
<feature type="region of interest" description="Disordered" evidence="10">
    <location>
        <begin position="1124"/>
        <end position="1150"/>
    </location>
</feature>
<protein>
    <recommendedName>
        <fullName evidence="9">M-phase inducer phosphatase</fullName>
        <ecNumber evidence="2">3.1.3.48</ecNumber>
    </recommendedName>
</protein>
<feature type="region of interest" description="Disordered" evidence="10">
    <location>
        <begin position="369"/>
        <end position="405"/>
    </location>
</feature>
<feature type="compositionally biased region" description="Polar residues" evidence="10">
    <location>
        <begin position="78"/>
        <end position="101"/>
    </location>
</feature>
<dbReference type="GO" id="GO:0005634">
    <property type="term" value="C:nucleus"/>
    <property type="evidence" value="ECO:0007669"/>
    <property type="project" value="TreeGrafter"/>
</dbReference>
<feature type="compositionally biased region" description="Basic and acidic residues" evidence="10">
    <location>
        <begin position="795"/>
        <end position="804"/>
    </location>
</feature>
<evidence type="ECO:0000256" key="4">
    <source>
        <dbReference type="ARBA" id="ARBA00022776"/>
    </source>
</evidence>
<evidence type="ECO:0000256" key="1">
    <source>
        <dbReference type="ARBA" id="ARBA00011065"/>
    </source>
</evidence>
<keyword evidence="13" id="KW-1185">Reference proteome</keyword>
<feature type="region of interest" description="Disordered" evidence="10">
    <location>
        <begin position="649"/>
        <end position="701"/>
    </location>
</feature>
<dbReference type="PROSITE" id="PS50206">
    <property type="entry name" value="RHODANESE_3"/>
    <property type="match status" value="1"/>
</dbReference>
<feature type="compositionally biased region" description="Polar residues" evidence="10">
    <location>
        <begin position="808"/>
        <end position="818"/>
    </location>
</feature>
<dbReference type="Pfam" id="PF00581">
    <property type="entry name" value="Rhodanese"/>
    <property type="match status" value="1"/>
</dbReference>
<dbReference type="SMART" id="SM00450">
    <property type="entry name" value="RHOD"/>
    <property type="match status" value="1"/>
</dbReference>
<gene>
    <name evidence="12" type="primary">MIH1</name>
    <name evidence="12" type="ORF">OC846_003190</name>
</gene>
<dbReference type="InterPro" id="IPR001307">
    <property type="entry name" value="Thiosulphate_STrfase_CS"/>
</dbReference>
<feature type="region of interest" description="Disordered" evidence="10">
    <location>
        <begin position="726"/>
        <end position="868"/>
    </location>
</feature>
<feature type="compositionally biased region" description="Polar residues" evidence="10">
    <location>
        <begin position="840"/>
        <end position="867"/>
    </location>
</feature>
<feature type="compositionally biased region" description="Polar residues" evidence="10">
    <location>
        <begin position="13"/>
        <end position="28"/>
    </location>
</feature>
<feature type="region of interest" description="Disordered" evidence="10">
    <location>
        <begin position="1091"/>
        <end position="1110"/>
    </location>
</feature>
<evidence type="ECO:0000256" key="2">
    <source>
        <dbReference type="ARBA" id="ARBA00013064"/>
    </source>
</evidence>
<keyword evidence="3" id="KW-0132">Cell division</keyword>
<evidence type="ECO:0000256" key="10">
    <source>
        <dbReference type="SAM" id="MobiDB-lite"/>
    </source>
</evidence>
<keyword evidence="4" id="KW-0498">Mitosis</keyword>
<evidence type="ECO:0000256" key="7">
    <source>
        <dbReference type="ARBA" id="ARBA00023306"/>
    </source>
</evidence>
<keyword evidence="6" id="KW-0904">Protein phosphatase</keyword>
<dbReference type="GO" id="GO:0004792">
    <property type="term" value="F:thiosulfate-cyanide sulfurtransferase activity"/>
    <property type="evidence" value="ECO:0007669"/>
    <property type="project" value="InterPro"/>
</dbReference>
<feature type="compositionally biased region" description="Polar residues" evidence="10">
    <location>
        <begin position="241"/>
        <end position="250"/>
    </location>
</feature>
<dbReference type="Gene3D" id="3.40.250.10">
    <property type="entry name" value="Rhodanese-like domain"/>
    <property type="match status" value="1"/>
</dbReference>
<feature type="region of interest" description="Disordered" evidence="10">
    <location>
        <begin position="331"/>
        <end position="356"/>
    </location>
</feature>
<feature type="compositionally biased region" description="Low complexity" evidence="10">
    <location>
        <begin position="335"/>
        <end position="356"/>
    </location>
</feature>
<dbReference type="PANTHER" id="PTHR10828">
    <property type="entry name" value="M-PHASE INDUCER PHOSPHATASE DUAL SPECIFICITY PHOSPHATASE CDC25"/>
    <property type="match status" value="1"/>
</dbReference>
<dbReference type="PROSITE" id="PS00380">
    <property type="entry name" value="RHODANESE_1"/>
    <property type="match status" value="1"/>
</dbReference>
<comment type="similarity">
    <text evidence="1">Belongs to the MPI phosphatase family.</text>
</comment>
<evidence type="ECO:0000259" key="11">
    <source>
        <dbReference type="PROSITE" id="PS50206"/>
    </source>
</evidence>
<dbReference type="GO" id="GO:0004725">
    <property type="term" value="F:protein tyrosine phosphatase activity"/>
    <property type="evidence" value="ECO:0007669"/>
    <property type="project" value="UniProtKB-EC"/>
</dbReference>
<evidence type="ECO:0000256" key="3">
    <source>
        <dbReference type="ARBA" id="ARBA00022618"/>
    </source>
</evidence>
<feature type="region of interest" description="Disordered" evidence="10">
    <location>
        <begin position="1"/>
        <end position="38"/>
    </location>
</feature>
<feature type="compositionally biased region" description="Low complexity" evidence="10">
    <location>
        <begin position="155"/>
        <end position="173"/>
    </location>
</feature>
<keyword evidence="7" id="KW-0131">Cell cycle</keyword>
<evidence type="ECO:0000256" key="8">
    <source>
        <dbReference type="ARBA" id="ARBA00051722"/>
    </source>
</evidence>
<dbReference type="PRINTS" id="PR00716">
    <property type="entry name" value="MPIPHPHTASE"/>
</dbReference>
<accession>A0AAN6GQL0</accession>
<dbReference type="InterPro" id="IPR000751">
    <property type="entry name" value="MPI_Phosphatase"/>
</dbReference>
<evidence type="ECO:0000256" key="6">
    <source>
        <dbReference type="ARBA" id="ARBA00022912"/>
    </source>
</evidence>
<feature type="region of interest" description="Disordered" evidence="10">
    <location>
        <begin position="547"/>
        <end position="636"/>
    </location>
</feature>
<dbReference type="FunFam" id="3.40.250.10:FF:000021">
    <property type="entry name" value="M-phase inducer phosphatase cdc-25.2"/>
    <property type="match status" value="1"/>
</dbReference>
<feature type="compositionally biased region" description="Low complexity" evidence="10">
    <location>
        <begin position="687"/>
        <end position="699"/>
    </location>
</feature>
<proteinExistence type="inferred from homology"/>
<dbReference type="GO" id="GO:0051301">
    <property type="term" value="P:cell division"/>
    <property type="evidence" value="ECO:0007669"/>
    <property type="project" value="UniProtKB-KW"/>
</dbReference>
<organism evidence="12 13">
    <name type="scientific">Tilletia horrida</name>
    <dbReference type="NCBI Taxonomy" id="155126"/>
    <lineage>
        <taxon>Eukaryota</taxon>
        <taxon>Fungi</taxon>
        <taxon>Dikarya</taxon>
        <taxon>Basidiomycota</taxon>
        <taxon>Ustilaginomycotina</taxon>
        <taxon>Exobasidiomycetes</taxon>
        <taxon>Tilletiales</taxon>
        <taxon>Tilletiaceae</taxon>
        <taxon>Tilletia</taxon>
    </lineage>
</organism>
<evidence type="ECO:0000256" key="5">
    <source>
        <dbReference type="ARBA" id="ARBA00022801"/>
    </source>
</evidence>
<evidence type="ECO:0000313" key="13">
    <source>
        <dbReference type="Proteomes" id="UP001176517"/>
    </source>
</evidence>
<dbReference type="GO" id="GO:0000086">
    <property type="term" value="P:G2/M transition of mitotic cell cycle"/>
    <property type="evidence" value="ECO:0007669"/>
    <property type="project" value="TreeGrafter"/>
</dbReference>
<feature type="compositionally biased region" description="Polar residues" evidence="10">
    <location>
        <begin position="558"/>
        <end position="583"/>
    </location>
</feature>
<evidence type="ECO:0000256" key="9">
    <source>
        <dbReference type="ARBA" id="ARBA00067190"/>
    </source>
</evidence>
<dbReference type="SUPFAM" id="SSF52821">
    <property type="entry name" value="Rhodanese/Cell cycle control phosphatase"/>
    <property type="match status" value="1"/>
</dbReference>
<dbReference type="GO" id="GO:0005737">
    <property type="term" value="C:cytoplasm"/>
    <property type="evidence" value="ECO:0007669"/>
    <property type="project" value="TreeGrafter"/>
</dbReference>
<keyword evidence="5 12" id="KW-0378">Hydrolase</keyword>
<dbReference type="InterPro" id="IPR001763">
    <property type="entry name" value="Rhodanese-like_dom"/>
</dbReference>
<dbReference type="EC" id="3.1.3.48" evidence="2"/>
<dbReference type="GO" id="GO:0010971">
    <property type="term" value="P:positive regulation of G2/M transition of mitotic cell cycle"/>
    <property type="evidence" value="ECO:0007669"/>
    <property type="project" value="TreeGrafter"/>
</dbReference>
<feature type="compositionally biased region" description="Polar residues" evidence="10">
    <location>
        <begin position="198"/>
        <end position="209"/>
    </location>
</feature>
<reference evidence="12" key="1">
    <citation type="journal article" date="2023" name="PhytoFront">
        <title>Draft Genome Resources of Seven Strains of Tilletia horrida, Causal Agent of Kernel Smut of Rice.</title>
        <authorList>
            <person name="Khanal S."/>
            <person name="Antony Babu S."/>
            <person name="Zhou X.G."/>
        </authorList>
    </citation>
    <scope>NUCLEOTIDE SEQUENCE</scope>
    <source>
        <strain evidence="12">TX6</strain>
    </source>
</reference>
<feature type="compositionally biased region" description="Polar residues" evidence="10">
    <location>
        <begin position="597"/>
        <end position="617"/>
    </location>
</feature>
<dbReference type="PANTHER" id="PTHR10828:SF17">
    <property type="entry name" value="PROTEIN-TYROSINE-PHOSPHATASE"/>
    <property type="match status" value="1"/>
</dbReference>
<dbReference type="AlphaFoldDB" id="A0AAN6GQL0"/>